<reference evidence="1" key="1">
    <citation type="journal article" date="2021" name="Proc. Natl. Acad. Sci. U.S.A.">
        <title>A Catalog of Tens of Thousands of Viruses from Human Metagenomes Reveals Hidden Associations with Chronic Diseases.</title>
        <authorList>
            <person name="Tisza M.J."/>
            <person name="Buck C.B."/>
        </authorList>
    </citation>
    <scope>NUCLEOTIDE SEQUENCE</scope>
    <source>
        <strain evidence="1">Ctj3P51</strain>
    </source>
</reference>
<dbReference type="EMBL" id="BK015217">
    <property type="protein sequence ID" value="DAD96447.1"/>
    <property type="molecule type" value="Genomic_DNA"/>
</dbReference>
<proteinExistence type="predicted"/>
<organism evidence="1">
    <name type="scientific">Myoviridae sp. ctj3P51</name>
    <dbReference type="NCBI Taxonomy" id="2826687"/>
    <lineage>
        <taxon>Viruses</taxon>
        <taxon>Duplodnaviria</taxon>
        <taxon>Heunggongvirae</taxon>
        <taxon>Uroviricota</taxon>
        <taxon>Caudoviricetes</taxon>
    </lineage>
</organism>
<sequence length="111" mass="12799">MASRTLLSKSQINNLLNMSPDLHYSVFILRVDLFCNIQVLLCSFGCCLLAFKCQELASPNAIMPSRIRIVSVLNFIHHIILRIRSYNNIIPWITETGEPTIWLHRSKTEEL</sequence>
<protein>
    <submittedName>
        <fullName evidence="1">Uncharacterized protein</fullName>
    </submittedName>
</protein>
<evidence type="ECO:0000313" key="1">
    <source>
        <dbReference type="EMBL" id="DAD96447.1"/>
    </source>
</evidence>
<accession>A0A8S5NPZ9</accession>
<name>A0A8S5NPZ9_9CAUD</name>